<dbReference type="Pfam" id="PF03150">
    <property type="entry name" value="CCP_MauG"/>
    <property type="match status" value="1"/>
</dbReference>
<evidence type="ECO:0000256" key="4">
    <source>
        <dbReference type="ARBA" id="ARBA00022729"/>
    </source>
</evidence>
<dbReference type="PANTHER" id="PTHR30600:SF10">
    <property type="entry name" value="BLL6722 PROTEIN"/>
    <property type="match status" value="1"/>
</dbReference>
<evidence type="ECO:0000256" key="1">
    <source>
        <dbReference type="ARBA" id="ARBA00004418"/>
    </source>
</evidence>
<keyword evidence="5" id="KW-0574">Periplasm</keyword>
<dbReference type="GO" id="GO:0004130">
    <property type="term" value="F:cytochrome-c peroxidase activity"/>
    <property type="evidence" value="ECO:0007669"/>
    <property type="project" value="UniProtKB-EC"/>
</dbReference>
<evidence type="ECO:0000256" key="6">
    <source>
        <dbReference type="ARBA" id="ARBA00023002"/>
    </source>
</evidence>
<keyword evidence="2 8" id="KW-0349">Heme</keyword>
<sequence length="373" mass="43000">MNRYLLLLLSIGVFIVTTAFLAERQEENLRALYSKPVSEWPKPFIDPGVDWEEFEALDKRDNSYFRIIAQPKVHLGKILFFDPMLSGSNQISCSSCHDPQMSWADKRSVALGNDHLEGNRNTLSLLNVASRETFFWDGRASSLEDQAKEPIVAHHEMAMNPEELGEKLGAIKGYQDMFKEAYGDEEVTYDRILESLAEFQKTITSRQSRFDDFLNGDYDAMTDQEIKGMHLFRNKARCMNCHNGKFLTDEDFHNIGLTYYKRKYEDLGRYNITKNPEDVGKFRTPSLRNVMHNSPWMHNGLFNNITGIINMYNSGMHMIDPDSAEKAADPLYPVTDPLMQPLNLTKEEIQALVAFMDAITATQYHMRRPELPR</sequence>
<evidence type="ECO:0000256" key="2">
    <source>
        <dbReference type="ARBA" id="ARBA00022617"/>
    </source>
</evidence>
<dbReference type="SUPFAM" id="SSF46626">
    <property type="entry name" value="Cytochrome c"/>
    <property type="match status" value="2"/>
</dbReference>
<dbReference type="InterPro" id="IPR051395">
    <property type="entry name" value="Cytochrome_c_Peroxidase/MauG"/>
</dbReference>
<dbReference type="RefSeq" id="WP_375557002.1">
    <property type="nucleotide sequence ID" value="NZ_JBBVGT010000002.1"/>
</dbReference>
<keyword evidence="6 10" id="KW-0560">Oxidoreductase</keyword>
<gene>
    <name evidence="10" type="ORF">WKR92_06435</name>
</gene>
<evidence type="ECO:0000256" key="3">
    <source>
        <dbReference type="ARBA" id="ARBA00022723"/>
    </source>
</evidence>
<reference evidence="10 11" key="1">
    <citation type="submission" date="2024-04" db="EMBL/GenBank/DDBJ databases">
        <title>Albibacterium profundi sp. nov., isolated from sediment of the Challenger Deep of Mariana Trench.</title>
        <authorList>
            <person name="Wang Y."/>
        </authorList>
    </citation>
    <scope>NUCLEOTIDE SEQUENCE [LARGE SCALE GENOMIC DNA]</scope>
    <source>
        <strain evidence="10 11">RHL897</strain>
    </source>
</reference>
<dbReference type="PROSITE" id="PS51007">
    <property type="entry name" value="CYTC"/>
    <property type="match status" value="1"/>
</dbReference>
<keyword evidence="10" id="KW-0575">Peroxidase</keyword>
<protein>
    <submittedName>
        <fullName evidence="10">Cytochrome c peroxidase</fullName>
        <ecNumber evidence="10">1.11.1.5</ecNumber>
    </submittedName>
</protein>
<organism evidence="10 11">
    <name type="scientific">Albibacterium profundi</name>
    <dbReference type="NCBI Taxonomy" id="3134906"/>
    <lineage>
        <taxon>Bacteria</taxon>
        <taxon>Pseudomonadati</taxon>
        <taxon>Bacteroidota</taxon>
        <taxon>Sphingobacteriia</taxon>
        <taxon>Sphingobacteriales</taxon>
        <taxon>Sphingobacteriaceae</taxon>
        <taxon>Albibacterium</taxon>
    </lineage>
</organism>
<evidence type="ECO:0000313" key="11">
    <source>
        <dbReference type="Proteomes" id="UP001580928"/>
    </source>
</evidence>
<keyword evidence="7 8" id="KW-0408">Iron</keyword>
<evidence type="ECO:0000256" key="5">
    <source>
        <dbReference type="ARBA" id="ARBA00022764"/>
    </source>
</evidence>
<evidence type="ECO:0000256" key="8">
    <source>
        <dbReference type="PROSITE-ProRule" id="PRU00433"/>
    </source>
</evidence>
<dbReference type="InterPro" id="IPR036909">
    <property type="entry name" value="Cyt_c-like_dom_sf"/>
</dbReference>
<evidence type="ECO:0000313" key="10">
    <source>
        <dbReference type="EMBL" id="MFB5945462.1"/>
    </source>
</evidence>
<dbReference type="Gene3D" id="1.10.760.10">
    <property type="entry name" value="Cytochrome c-like domain"/>
    <property type="match status" value="2"/>
</dbReference>
<evidence type="ECO:0000259" key="9">
    <source>
        <dbReference type="PROSITE" id="PS51007"/>
    </source>
</evidence>
<keyword evidence="11" id="KW-1185">Reference proteome</keyword>
<feature type="domain" description="Cytochrome c" evidence="9">
    <location>
        <begin position="223"/>
        <end position="360"/>
    </location>
</feature>
<dbReference type="PANTHER" id="PTHR30600">
    <property type="entry name" value="CYTOCHROME C PEROXIDASE-RELATED"/>
    <property type="match status" value="1"/>
</dbReference>
<comment type="caution">
    <text evidence="10">The sequence shown here is derived from an EMBL/GenBank/DDBJ whole genome shotgun (WGS) entry which is preliminary data.</text>
</comment>
<proteinExistence type="predicted"/>
<keyword evidence="4" id="KW-0732">Signal</keyword>
<dbReference type="EC" id="1.11.1.5" evidence="10"/>
<accession>A0ABV5CD62</accession>
<dbReference type="Proteomes" id="UP001580928">
    <property type="component" value="Unassembled WGS sequence"/>
</dbReference>
<name>A0ABV5CD62_9SPHI</name>
<dbReference type="InterPro" id="IPR004852">
    <property type="entry name" value="Di-haem_cyt_c_peroxidsae"/>
</dbReference>
<keyword evidence="3 8" id="KW-0479">Metal-binding</keyword>
<comment type="subcellular location">
    <subcellularLocation>
        <location evidence="1">Periplasm</location>
    </subcellularLocation>
</comment>
<dbReference type="EMBL" id="JBBVGT010000002">
    <property type="protein sequence ID" value="MFB5945462.1"/>
    <property type="molecule type" value="Genomic_DNA"/>
</dbReference>
<evidence type="ECO:0000256" key="7">
    <source>
        <dbReference type="ARBA" id="ARBA00023004"/>
    </source>
</evidence>
<dbReference type="InterPro" id="IPR026259">
    <property type="entry name" value="MauG/Cytc_peroxidase"/>
</dbReference>
<dbReference type="InterPro" id="IPR009056">
    <property type="entry name" value="Cyt_c-like_dom"/>
</dbReference>
<dbReference type="PIRSF" id="PIRSF000294">
    <property type="entry name" value="Cytochrome-c_peroxidase"/>
    <property type="match status" value="1"/>
</dbReference>